<feature type="chain" id="PRO_5034261511" evidence="1">
    <location>
        <begin position="18"/>
        <end position="416"/>
    </location>
</feature>
<dbReference type="Pfam" id="PF21203">
    <property type="entry name" value="ECM10"/>
    <property type="match status" value="1"/>
</dbReference>
<feature type="signal peptide" evidence="1">
    <location>
        <begin position="1"/>
        <end position="17"/>
    </location>
</feature>
<sequence>MARWVFAVLLLAVSALASNDTAVHVHHRIRGPGSNPTPFSHKGTVLLTPTGPSYSPAGAFRDQLTAWVSSTPDARYDIALETEGNPDDWPRSSVKLCHLTAAYEEFLTLHKTVSGDIFALDYHLDSVSKNGACPHKPSAMYIASTDVQIKSPSPAFTPRLKVPPPMSPDGQPIKPVPEQSFIQKYWMYIVPALIILRKLQLYCSCISINDARNVFSRFTGRPRRWPSSMIVYISDFVATYVILCPGLENRLSKLIYQTRHFMRARKEAAASMGLARLETRVQQHTRPIPIQPWIKYNSSFSPGCRVLQFNSSRDLLTPSATRSLIEEPSMDRFDLLVACKPRLPALRVIRLFQDSMVLFNEYRHPTFVAWPANTGSERFFAQSHSTRVCVSIRFAVGRSGRVAVFIDGVKPLNIVM</sequence>
<protein>
    <submittedName>
        <fullName evidence="2">Uncharacterized protein</fullName>
    </submittedName>
</protein>
<name>A0A8H3HMZ9_9AGAM</name>
<keyword evidence="1" id="KW-0732">Signal</keyword>
<evidence type="ECO:0000256" key="1">
    <source>
        <dbReference type="SAM" id="SignalP"/>
    </source>
</evidence>
<gene>
    <name evidence="2" type="ORF">RDB_LOCUS125204</name>
</gene>
<reference evidence="2" key="1">
    <citation type="submission" date="2021-01" db="EMBL/GenBank/DDBJ databases">
        <authorList>
            <person name="Kaushik A."/>
        </authorList>
    </citation>
    <scope>NUCLEOTIDE SEQUENCE</scope>
    <source>
        <strain evidence="2">Type strain: AG8-Rh-89/</strain>
    </source>
</reference>
<dbReference type="PANTHER" id="PTHR39219">
    <property type="entry name" value="ER MEMBRANE PROTEIN COMPLEX SUBUNIT 10"/>
    <property type="match status" value="1"/>
</dbReference>
<dbReference type="EMBL" id="CAJMWZ010006765">
    <property type="protein sequence ID" value="CAE6527084.1"/>
    <property type="molecule type" value="Genomic_DNA"/>
</dbReference>
<organism evidence="2 3">
    <name type="scientific">Rhizoctonia solani</name>
    <dbReference type="NCBI Taxonomy" id="456999"/>
    <lineage>
        <taxon>Eukaryota</taxon>
        <taxon>Fungi</taxon>
        <taxon>Dikarya</taxon>
        <taxon>Basidiomycota</taxon>
        <taxon>Agaricomycotina</taxon>
        <taxon>Agaricomycetes</taxon>
        <taxon>Cantharellales</taxon>
        <taxon>Ceratobasidiaceae</taxon>
        <taxon>Rhizoctonia</taxon>
    </lineage>
</organism>
<evidence type="ECO:0000313" key="3">
    <source>
        <dbReference type="Proteomes" id="UP000663850"/>
    </source>
</evidence>
<dbReference type="AlphaFoldDB" id="A0A8H3HMZ9"/>
<evidence type="ECO:0000313" key="2">
    <source>
        <dbReference type="EMBL" id="CAE6527084.1"/>
    </source>
</evidence>
<dbReference type="Proteomes" id="UP000663850">
    <property type="component" value="Unassembled WGS sequence"/>
</dbReference>
<dbReference type="CDD" id="cd22209">
    <property type="entry name" value="EMC10"/>
    <property type="match status" value="1"/>
</dbReference>
<comment type="caution">
    <text evidence="2">The sequence shown here is derived from an EMBL/GenBank/DDBJ whole genome shotgun (WGS) entry which is preliminary data.</text>
</comment>
<dbReference type="PANTHER" id="PTHR39219:SF1">
    <property type="entry name" value="ER MEMBRANE PROTEIN COMPLEX SUBUNIT 10"/>
    <property type="match status" value="1"/>
</dbReference>
<proteinExistence type="predicted"/>
<accession>A0A8H3HMZ9</accession>